<protein>
    <submittedName>
        <fullName evidence="5">TetR/AcrR family transcriptional regulator</fullName>
    </submittedName>
</protein>
<dbReference type="Gene3D" id="1.10.357.10">
    <property type="entry name" value="Tetracycline Repressor, domain 2"/>
    <property type="match status" value="1"/>
</dbReference>
<evidence type="ECO:0000256" key="3">
    <source>
        <dbReference type="PROSITE-ProRule" id="PRU00335"/>
    </source>
</evidence>
<dbReference type="PANTHER" id="PTHR43479">
    <property type="entry name" value="ACREF/ENVCD OPERON REPRESSOR-RELATED"/>
    <property type="match status" value="1"/>
</dbReference>
<dbReference type="EMBL" id="CP147404">
    <property type="protein sequence ID" value="WXB94596.1"/>
    <property type="molecule type" value="Genomic_DNA"/>
</dbReference>
<gene>
    <name evidence="5" type="ORF">WDJ61_08215</name>
</gene>
<sequence length="298" mass="35207">MNNDKKNEKQKQILLTAMNLFANKGYHQTSMKEIADVCEMSKGGLYLYFKSKEDLLLMILKYHFQMLDDQYVLVEQDPHLNIKEKFTKQMEISLKHAIEYEEFNNMRMQETIVDLENEAIHQYIQQKNIEMMQWWEKYLIGIYGEEVKPYCLDCMVILNGMILMFMKVLKIENLPIDTVEFTEYILRQLDYIVEGVLKDKEKPLIDGSLWSSKQGGLYKEKQHPLILIKKMKDQITQLPKEDRVEEALQSLGIMEQELMDMNPRKAIISGMIRNLLGIQELVEMTRELSSVLKSDIEM</sequence>
<proteinExistence type="predicted"/>
<keyword evidence="2 3" id="KW-0238">DNA-binding</keyword>
<reference evidence="5 6" key="1">
    <citation type="submission" date="2024-02" db="EMBL/GenBank/DDBJ databases">
        <title>Seven novel Bacillus-like species.</title>
        <authorList>
            <person name="Liu G."/>
        </authorList>
    </citation>
    <scope>NUCLEOTIDE SEQUENCE [LARGE SCALE GENOMIC DNA]</scope>
    <source>
        <strain evidence="5 6">FJAT-52991</strain>
    </source>
</reference>
<evidence type="ECO:0000313" key="6">
    <source>
        <dbReference type="Proteomes" id="UP001387364"/>
    </source>
</evidence>
<feature type="DNA-binding region" description="H-T-H motif" evidence="3">
    <location>
        <begin position="30"/>
        <end position="49"/>
    </location>
</feature>
<dbReference type="InterPro" id="IPR001647">
    <property type="entry name" value="HTH_TetR"/>
</dbReference>
<dbReference type="Proteomes" id="UP001387364">
    <property type="component" value="Chromosome"/>
</dbReference>
<evidence type="ECO:0000313" key="5">
    <source>
        <dbReference type="EMBL" id="WXB94596.1"/>
    </source>
</evidence>
<organism evidence="5 6">
    <name type="scientific">Bacillus kandeliae</name>
    <dbReference type="NCBI Taxonomy" id="3129297"/>
    <lineage>
        <taxon>Bacteria</taxon>
        <taxon>Bacillati</taxon>
        <taxon>Bacillota</taxon>
        <taxon>Bacilli</taxon>
        <taxon>Bacillales</taxon>
        <taxon>Bacillaceae</taxon>
        <taxon>Bacillus</taxon>
    </lineage>
</organism>
<dbReference type="PRINTS" id="PR00455">
    <property type="entry name" value="HTHTETR"/>
</dbReference>
<accession>A0ABZ2NAF4</accession>
<dbReference type="Pfam" id="PF00440">
    <property type="entry name" value="TetR_N"/>
    <property type="match status" value="1"/>
</dbReference>
<evidence type="ECO:0000259" key="4">
    <source>
        <dbReference type="PROSITE" id="PS50977"/>
    </source>
</evidence>
<name>A0ABZ2NAF4_9BACI</name>
<evidence type="ECO:0000256" key="1">
    <source>
        <dbReference type="ARBA" id="ARBA00022491"/>
    </source>
</evidence>
<dbReference type="InterPro" id="IPR050624">
    <property type="entry name" value="HTH-type_Tx_Regulator"/>
</dbReference>
<dbReference type="SUPFAM" id="SSF46689">
    <property type="entry name" value="Homeodomain-like"/>
    <property type="match status" value="1"/>
</dbReference>
<dbReference type="PANTHER" id="PTHR43479:SF22">
    <property type="entry name" value="TRANSCRIPTIONAL REGULATOR, TETR FAMILY"/>
    <property type="match status" value="1"/>
</dbReference>
<feature type="domain" description="HTH tetR-type" evidence="4">
    <location>
        <begin position="7"/>
        <end position="67"/>
    </location>
</feature>
<evidence type="ECO:0000256" key="2">
    <source>
        <dbReference type="ARBA" id="ARBA00023125"/>
    </source>
</evidence>
<keyword evidence="1" id="KW-0678">Repressor</keyword>
<keyword evidence="6" id="KW-1185">Reference proteome</keyword>
<dbReference type="InterPro" id="IPR009057">
    <property type="entry name" value="Homeodomain-like_sf"/>
</dbReference>
<dbReference type="RefSeq" id="WP_338754368.1">
    <property type="nucleotide sequence ID" value="NZ_CP147404.1"/>
</dbReference>
<dbReference type="PROSITE" id="PS50977">
    <property type="entry name" value="HTH_TETR_2"/>
    <property type="match status" value="1"/>
</dbReference>